<evidence type="ECO:0000256" key="1">
    <source>
        <dbReference type="SAM" id="SignalP"/>
    </source>
</evidence>
<evidence type="ECO:0008006" key="4">
    <source>
        <dbReference type="Google" id="ProtNLM"/>
    </source>
</evidence>
<organism evidence="2 3">
    <name type="scientific">Nitratireductor aquibiodomus</name>
    <dbReference type="NCBI Taxonomy" id="204799"/>
    <lineage>
        <taxon>Bacteria</taxon>
        <taxon>Pseudomonadati</taxon>
        <taxon>Pseudomonadota</taxon>
        <taxon>Alphaproteobacteria</taxon>
        <taxon>Hyphomicrobiales</taxon>
        <taxon>Phyllobacteriaceae</taxon>
        <taxon>Nitratireductor</taxon>
    </lineage>
</organism>
<proteinExistence type="predicted"/>
<dbReference type="Proteomes" id="UP000199064">
    <property type="component" value="Unassembled WGS sequence"/>
</dbReference>
<keyword evidence="3" id="KW-1185">Reference proteome</keyword>
<dbReference type="InterPro" id="IPR036374">
    <property type="entry name" value="OxRdtase_Mopterin-bd_sf"/>
</dbReference>
<dbReference type="AlphaFoldDB" id="A0A1H4JWV2"/>
<feature type="chain" id="PRO_5011673877" description="Oxidoreductase molybdopterin-binding domain-containing protein" evidence="1">
    <location>
        <begin position="28"/>
        <end position="175"/>
    </location>
</feature>
<reference evidence="3" key="1">
    <citation type="submission" date="2016-10" db="EMBL/GenBank/DDBJ databases">
        <authorList>
            <person name="Varghese N."/>
            <person name="Submissions S."/>
        </authorList>
    </citation>
    <scope>NUCLEOTIDE SEQUENCE [LARGE SCALE GENOMIC DNA]</scope>
    <source>
        <strain evidence="3">ES.061</strain>
    </source>
</reference>
<name>A0A1H4JWV2_9HYPH</name>
<dbReference type="EMBL" id="FNSL01000001">
    <property type="protein sequence ID" value="SEB50315.1"/>
    <property type="molecule type" value="Genomic_DNA"/>
</dbReference>
<keyword evidence="1" id="KW-0732">Signal</keyword>
<gene>
    <name evidence="2" type="ORF">SAMN05216452_1727</name>
</gene>
<evidence type="ECO:0000313" key="3">
    <source>
        <dbReference type="Proteomes" id="UP000199064"/>
    </source>
</evidence>
<sequence>MHNKKLVGGWVATATLLLFSFIVPAFAQDATLQKPQGDVILTIDGNIGATNGDGVADFDLAMLEALKSAKIRTSTPWFDDAVEFEGALLSELMTLVKADGDELVVTALNDYQAPVPIADFAEHGTILAYKRDGSYMPISDKGPLFIVYPYDSDPELNTQKYFSRSVWQVRRFTVR</sequence>
<accession>A0A1H4JWV2</accession>
<dbReference type="SUPFAM" id="SSF56524">
    <property type="entry name" value="Oxidoreductase molybdopterin-binding domain"/>
    <property type="match status" value="1"/>
</dbReference>
<protein>
    <recommendedName>
        <fullName evidence="4">Oxidoreductase molybdopterin-binding domain-containing protein</fullName>
    </recommendedName>
</protein>
<dbReference type="RefSeq" id="WP_007010088.1">
    <property type="nucleotide sequence ID" value="NZ_FNSL01000001.1"/>
</dbReference>
<evidence type="ECO:0000313" key="2">
    <source>
        <dbReference type="EMBL" id="SEB50315.1"/>
    </source>
</evidence>
<feature type="signal peptide" evidence="1">
    <location>
        <begin position="1"/>
        <end position="27"/>
    </location>
</feature>